<comment type="subcellular location">
    <subcellularLocation>
        <location evidence="5">Cell membrane</location>
        <topology evidence="5">Multi-pass membrane protein</topology>
    </subcellularLocation>
    <subcellularLocation>
        <location evidence="1">Membrane</location>
        <topology evidence="1">Multi-pass membrane protein</topology>
    </subcellularLocation>
</comment>
<name>B3EHI2_CHLL2</name>
<dbReference type="eggNOG" id="COG0842">
    <property type="taxonomic scope" value="Bacteria"/>
</dbReference>
<reference evidence="7 8" key="1">
    <citation type="submission" date="2008-05" db="EMBL/GenBank/DDBJ databases">
        <title>Complete sequence of Chlorobium limicola DSM 245.</title>
        <authorList>
            <consortium name="US DOE Joint Genome Institute"/>
            <person name="Lucas S."/>
            <person name="Copeland A."/>
            <person name="Lapidus A."/>
            <person name="Glavina del Rio T."/>
            <person name="Dalin E."/>
            <person name="Tice H."/>
            <person name="Bruce D."/>
            <person name="Goodwin L."/>
            <person name="Pitluck S."/>
            <person name="Schmutz J."/>
            <person name="Larimer F."/>
            <person name="Land M."/>
            <person name="Hauser L."/>
            <person name="Kyrpides N."/>
            <person name="Ovchinnikova G."/>
            <person name="Zhao F."/>
            <person name="Li T."/>
            <person name="Liu Z."/>
            <person name="Overmann J."/>
            <person name="Bryant D.A."/>
            <person name="Richardson P."/>
        </authorList>
    </citation>
    <scope>NUCLEOTIDE SEQUENCE [LARGE SCALE GENOMIC DNA]</scope>
    <source>
        <strain evidence="8">DSM 245 / NBRC 103803 / 6330</strain>
    </source>
</reference>
<comment type="similarity">
    <text evidence="5">Belongs to the ABC-2 integral membrane protein family.</text>
</comment>
<keyword evidence="3 5" id="KW-1133">Transmembrane helix</keyword>
<dbReference type="Pfam" id="PF01061">
    <property type="entry name" value="ABC2_membrane"/>
    <property type="match status" value="1"/>
</dbReference>
<dbReference type="AlphaFoldDB" id="B3EHI2"/>
<keyword evidence="5" id="KW-0813">Transport</keyword>
<keyword evidence="2 5" id="KW-0812">Transmembrane</keyword>
<protein>
    <recommendedName>
        <fullName evidence="5">Transport permease protein</fullName>
    </recommendedName>
</protein>
<dbReference type="RefSeq" id="WP_012467209.1">
    <property type="nucleotide sequence ID" value="NC_010803.1"/>
</dbReference>
<dbReference type="EMBL" id="CP001097">
    <property type="protein sequence ID" value="ACD91344.1"/>
    <property type="molecule type" value="Genomic_DNA"/>
</dbReference>
<evidence type="ECO:0000259" key="6">
    <source>
        <dbReference type="PROSITE" id="PS51012"/>
    </source>
</evidence>
<dbReference type="GO" id="GO:0140359">
    <property type="term" value="F:ABC-type transporter activity"/>
    <property type="evidence" value="ECO:0007669"/>
    <property type="project" value="InterPro"/>
</dbReference>
<dbReference type="PIRSF" id="PIRSF006648">
    <property type="entry name" value="DrrB"/>
    <property type="match status" value="1"/>
</dbReference>
<keyword evidence="4 5" id="KW-0472">Membrane</keyword>
<dbReference type="Proteomes" id="UP000008841">
    <property type="component" value="Chromosome"/>
</dbReference>
<dbReference type="InterPro" id="IPR051784">
    <property type="entry name" value="Nod_factor_ABC_transporter"/>
</dbReference>
<dbReference type="STRING" id="290315.Clim_2321"/>
<evidence type="ECO:0000256" key="4">
    <source>
        <dbReference type="ARBA" id="ARBA00023136"/>
    </source>
</evidence>
<feature type="transmembrane region" description="Helical" evidence="5">
    <location>
        <begin position="130"/>
        <end position="155"/>
    </location>
</feature>
<feature type="domain" description="ABC transmembrane type-2" evidence="6">
    <location>
        <begin position="15"/>
        <end position="242"/>
    </location>
</feature>
<dbReference type="GO" id="GO:0043190">
    <property type="term" value="C:ATP-binding cassette (ABC) transporter complex"/>
    <property type="evidence" value="ECO:0007669"/>
    <property type="project" value="InterPro"/>
</dbReference>
<dbReference type="PRINTS" id="PR00164">
    <property type="entry name" value="ABC2TRNSPORT"/>
</dbReference>
<gene>
    <name evidence="7" type="ordered locus">Clim_2321</name>
</gene>
<dbReference type="PANTHER" id="PTHR43229:SF2">
    <property type="entry name" value="NODULATION PROTEIN J"/>
    <property type="match status" value="1"/>
</dbReference>
<feature type="transmembrane region" description="Helical" evidence="5">
    <location>
        <begin position="214"/>
        <end position="236"/>
    </location>
</feature>
<sequence length="245" mass="27087">MKTWIAFWSIVRKDMQAYYLKPPNVSWGLLFPLAWTGMFLIRSGQDSHSLLSVLPGMIALSVLFGTSSMLAVAVTFEKKAKAFERLLLSPIPLYLLMLAKTSGAVLFGMFNALVPVLLGFWFVDLSGADWVMAVPAVLLIAVVSTFLSLLLAILATEVFEVQTLSNFVRFPMIFLCGLFFPVSVLPPFLQPISFLLPLTYGVDILHHAIGGERLLPAAIDFSVLAGFCLLLFMLSLRSINKHWIG</sequence>
<dbReference type="PANTHER" id="PTHR43229">
    <property type="entry name" value="NODULATION PROTEIN J"/>
    <property type="match status" value="1"/>
</dbReference>
<feature type="transmembrane region" description="Helical" evidence="5">
    <location>
        <begin position="53"/>
        <end position="74"/>
    </location>
</feature>
<accession>B3EHI2</accession>
<comment type="caution">
    <text evidence="5">Lacks conserved residue(s) required for the propagation of feature annotation.</text>
</comment>
<organism evidence="7 8">
    <name type="scientific">Chlorobium limicola (strain DSM 245 / NBRC 103803 / 6330)</name>
    <dbReference type="NCBI Taxonomy" id="290315"/>
    <lineage>
        <taxon>Bacteria</taxon>
        <taxon>Pseudomonadati</taxon>
        <taxon>Chlorobiota</taxon>
        <taxon>Chlorobiia</taxon>
        <taxon>Chlorobiales</taxon>
        <taxon>Chlorobiaceae</taxon>
        <taxon>Chlorobium/Pelodictyon group</taxon>
        <taxon>Chlorobium</taxon>
    </lineage>
</organism>
<evidence type="ECO:0000256" key="1">
    <source>
        <dbReference type="ARBA" id="ARBA00004141"/>
    </source>
</evidence>
<evidence type="ECO:0000256" key="5">
    <source>
        <dbReference type="RuleBase" id="RU361157"/>
    </source>
</evidence>
<proteinExistence type="inferred from homology"/>
<dbReference type="InterPro" id="IPR047817">
    <property type="entry name" value="ABC2_TM_bact-type"/>
</dbReference>
<dbReference type="InterPro" id="IPR000412">
    <property type="entry name" value="ABC_2_transport"/>
</dbReference>
<evidence type="ECO:0000313" key="8">
    <source>
        <dbReference type="Proteomes" id="UP000008841"/>
    </source>
</evidence>
<feature type="transmembrane region" description="Helical" evidence="5">
    <location>
        <begin position="25"/>
        <end position="41"/>
    </location>
</feature>
<keyword evidence="5" id="KW-1003">Cell membrane</keyword>
<evidence type="ECO:0000313" key="7">
    <source>
        <dbReference type="EMBL" id="ACD91344.1"/>
    </source>
</evidence>
<dbReference type="InterPro" id="IPR013525">
    <property type="entry name" value="ABC2_TM"/>
</dbReference>
<evidence type="ECO:0000256" key="2">
    <source>
        <dbReference type="ARBA" id="ARBA00022692"/>
    </source>
</evidence>
<dbReference type="OrthoDB" id="111284at2"/>
<dbReference type="HOGENOM" id="CLU_039483_3_3_10"/>
<dbReference type="KEGG" id="cli:Clim_2321"/>
<evidence type="ECO:0000256" key="3">
    <source>
        <dbReference type="ARBA" id="ARBA00022989"/>
    </source>
</evidence>
<feature type="transmembrane region" description="Helical" evidence="5">
    <location>
        <begin position="167"/>
        <end position="189"/>
    </location>
</feature>
<dbReference type="PROSITE" id="PS51012">
    <property type="entry name" value="ABC_TM2"/>
    <property type="match status" value="1"/>
</dbReference>